<protein>
    <recommendedName>
        <fullName evidence="10">Proline--tRNA ligase</fullName>
        <ecNumber evidence="10">6.1.1.15</ecNumber>
    </recommendedName>
    <alternativeName>
        <fullName evidence="10">Prolyl-tRNA synthetase</fullName>
        <shortName evidence="10">ProRS</shortName>
    </alternativeName>
</protein>
<dbReference type="Gene3D" id="3.30.930.10">
    <property type="entry name" value="Bira Bifunctional Protein, Domain 2"/>
    <property type="match status" value="2"/>
</dbReference>
<evidence type="ECO:0000256" key="8">
    <source>
        <dbReference type="ARBA" id="ARBA00023146"/>
    </source>
</evidence>
<dbReference type="PATRIC" id="fig|1423781.4.peg.544"/>
<proteinExistence type="inferred from homology"/>
<evidence type="ECO:0000256" key="10">
    <source>
        <dbReference type="HAMAP-Rule" id="MF_01569"/>
    </source>
</evidence>
<evidence type="ECO:0000256" key="7">
    <source>
        <dbReference type="ARBA" id="ARBA00022917"/>
    </source>
</evidence>
<dbReference type="SUPFAM" id="SSF55681">
    <property type="entry name" value="Class II aaRS and biotin synthetases"/>
    <property type="match status" value="1"/>
</dbReference>
<dbReference type="STRING" id="1423781.FD06_GL000531"/>
<keyword evidence="8 10" id="KW-0030">Aminoacyl-tRNA synthetase</keyword>
<organism evidence="12 13">
    <name type="scientific">Apilactobacillus ozensis DSM 23829 = JCM 17196</name>
    <dbReference type="NCBI Taxonomy" id="1423781"/>
    <lineage>
        <taxon>Bacteria</taxon>
        <taxon>Bacillati</taxon>
        <taxon>Bacillota</taxon>
        <taxon>Bacilli</taxon>
        <taxon>Lactobacillales</taxon>
        <taxon>Lactobacillaceae</taxon>
        <taxon>Apilactobacillus</taxon>
    </lineage>
</organism>
<dbReference type="InterPro" id="IPR036754">
    <property type="entry name" value="YbaK/aa-tRNA-synt-asso_dom_sf"/>
</dbReference>
<keyword evidence="13" id="KW-1185">Reference proteome</keyword>
<evidence type="ECO:0000259" key="11">
    <source>
        <dbReference type="PROSITE" id="PS50862"/>
    </source>
</evidence>
<comment type="subunit">
    <text evidence="2 10">Homodimer.</text>
</comment>
<dbReference type="InterPro" id="IPR033730">
    <property type="entry name" value="ProRS_core_prok"/>
</dbReference>
<dbReference type="GO" id="GO:0005829">
    <property type="term" value="C:cytosol"/>
    <property type="evidence" value="ECO:0007669"/>
    <property type="project" value="TreeGrafter"/>
</dbReference>
<keyword evidence="6 10" id="KW-0067">ATP-binding</keyword>
<dbReference type="OrthoDB" id="9809052at2"/>
<comment type="function">
    <text evidence="10">Catalyzes the attachment of proline to tRNA(Pro) in a two-step reaction: proline is first activated by ATP to form Pro-AMP and then transferred to the acceptor end of tRNA(Pro). As ProRS can inadvertently accommodate and process non-cognate amino acids such as alanine and cysteine, to avoid such errors it has two additional distinct editing activities against alanine. One activity is designated as 'pretransfer' editing and involves the tRNA(Pro)-independent hydrolysis of activated Ala-AMP. The other activity is designated 'posttransfer' editing and involves deacylation of mischarged Ala-tRNA(Pro). The misacylated Cys-tRNA(Pro) is not edited by ProRS.</text>
</comment>
<dbReference type="Pfam" id="PF03129">
    <property type="entry name" value="HGTP_anticodon"/>
    <property type="match status" value="1"/>
</dbReference>
<dbReference type="InterPro" id="IPR007214">
    <property type="entry name" value="YbaK/aa-tRNA-synth-assoc-dom"/>
</dbReference>
<dbReference type="InterPro" id="IPR006195">
    <property type="entry name" value="aa-tRNA-synth_II"/>
</dbReference>
<dbReference type="InterPro" id="IPR002316">
    <property type="entry name" value="Pro-tRNA-ligase_IIa"/>
</dbReference>
<keyword evidence="3 10" id="KW-0963">Cytoplasm</keyword>
<dbReference type="InterPro" id="IPR045864">
    <property type="entry name" value="aa-tRNA-synth_II/BPL/LPL"/>
</dbReference>
<dbReference type="FunFam" id="3.40.50.800:FF:000011">
    <property type="entry name" value="Proline--tRNA ligase"/>
    <property type="match status" value="1"/>
</dbReference>
<dbReference type="InterPro" id="IPR036621">
    <property type="entry name" value="Anticodon-bd_dom_sf"/>
</dbReference>
<dbReference type="InterPro" id="IPR023717">
    <property type="entry name" value="Pro-tRNA-Synthase_IIa_type1"/>
</dbReference>
<comment type="caution">
    <text evidence="12">The sequence shown here is derived from an EMBL/GenBank/DDBJ whole genome shotgun (WGS) entry which is preliminary data.</text>
</comment>
<dbReference type="InterPro" id="IPR044140">
    <property type="entry name" value="ProRS_anticodon_short"/>
</dbReference>
<evidence type="ECO:0000313" key="12">
    <source>
        <dbReference type="EMBL" id="KRM67811.1"/>
    </source>
</evidence>
<dbReference type="PRINTS" id="PR01046">
    <property type="entry name" value="TRNASYNTHPRO"/>
</dbReference>
<comment type="subcellular location">
    <subcellularLocation>
        <location evidence="1 10">Cytoplasm</location>
    </subcellularLocation>
</comment>
<sequence length="569" mass="63581">MKQSKILMPTLKEAPKGAEALSHQLMLRAGYIKQISAGMYAYLPLAYRVISKIEKIIRQEMDKIDANETLVPAILPAKLWEDSGRLATYGPELFKLKNRHDTDFILGPTHEETYTTIIKDSIKSYKKLPLVLYQIQPKYRDEDRPRYGLLRCREFLMKDAYSFSINDDDLDRIYKDMKKAYENIFNQVGLKYRSIIGDGGAMGGSDSTEFSAPAAVGEDTIVYSNEGDYAANIEMATSKYTGEKSSEVAKDIAKISTPDVESIEDDVNLLDTDAQHVIKSILFIADGNPVLVALRGDHEINEVKVKNYLKADELDLASTDDIQKYMHTTRGYVGPVNLDDSIKLLADNYVKDMVNVYSGANEDGYHFANVNPERDFNDVSYGDFRMVEEGEISPDGSGVLSFTRGIEIGHIFKLGTRYSKALNANVLDENGREVPVVMGCYGIGISRLLTAIAEQQADENGLIWPKEIAPFDIHVIPVNAKKADQMDLANEINDDLTQSGYQVLVDDRKERAGVKFADSDLIGIPIRVTVGKKASEGIVEIKIRKSGETIEVKKEELKNTIEILLKDVQ</sequence>
<dbReference type="GO" id="GO:0004827">
    <property type="term" value="F:proline-tRNA ligase activity"/>
    <property type="evidence" value="ECO:0007669"/>
    <property type="project" value="UniProtKB-UniRule"/>
</dbReference>
<dbReference type="GO" id="GO:0005524">
    <property type="term" value="F:ATP binding"/>
    <property type="evidence" value="ECO:0007669"/>
    <property type="project" value="UniProtKB-UniRule"/>
</dbReference>
<dbReference type="InterPro" id="IPR002314">
    <property type="entry name" value="aa-tRNA-synt_IIb"/>
</dbReference>
<keyword evidence="7 10" id="KW-0648">Protein biosynthesis</keyword>
<comment type="similarity">
    <text evidence="10">Belongs to the class-II aminoacyl-tRNA synthetase family. ProS type 1 subfamily.</text>
</comment>
<dbReference type="RefSeq" id="WP_056966796.1">
    <property type="nucleotide sequence ID" value="NZ_AYYQ01000035.1"/>
</dbReference>
<dbReference type="GO" id="GO:0002161">
    <property type="term" value="F:aminoacyl-tRNA deacylase activity"/>
    <property type="evidence" value="ECO:0007669"/>
    <property type="project" value="InterPro"/>
</dbReference>
<evidence type="ECO:0000256" key="3">
    <source>
        <dbReference type="ARBA" id="ARBA00022490"/>
    </source>
</evidence>
<gene>
    <name evidence="10" type="primary">proS</name>
    <name evidence="12" type="ORF">FD06_GL000531</name>
</gene>
<comment type="catalytic activity">
    <reaction evidence="9 10">
        <text>tRNA(Pro) + L-proline + ATP = L-prolyl-tRNA(Pro) + AMP + diphosphate</text>
        <dbReference type="Rhea" id="RHEA:14305"/>
        <dbReference type="Rhea" id="RHEA-COMP:9700"/>
        <dbReference type="Rhea" id="RHEA-COMP:9702"/>
        <dbReference type="ChEBI" id="CHEBI:30616"/>
        <dbReference type="ChEBI" id="CHEBI:33019"/>
        <dbReference type="ChEBI" id="CHEBI:60039"/>
        <dbReference type="ChEBI" id="CHEBI:78442"/>
        <dbReference type="ChEBI" id="CHEBI:78532"/>
        <dbReference type="ChEBI" id="CHEBI:456215"/>
        <dbReference type="EC" id="6.1.1.15"/>
    </reaction>
</comment>
<dbReference type="Pfam" id="PF00587">
    <property type="entry name" value="tRNA-synt_2b"/>
    <property type="match status" value="1"/>
</dbReference>
<evidence type="ECO:0000256" key="5">
    <source>
        <dbReference type="ARBA" id="ARBA00022741"/>
    </source>
</evidence>
<dbReference type="EC" id="6.1.1.15" evidence="10"/>
<dbReference type="EMBL" id="AYYQ01000035">
    <property type="protein sequence ID" value="KRM67811.1"/>
    <property type="molecule type" value="Genomic_DNA"/>
</dbReference>
<dbReference type="AlphaFoldDB" id="A0A0R2AX47"/>
<dbReference type="NCBIfam" id="TIGR00409">
    <property type="entry name" value="proS_fam_II"/>
    <property type="match status" value="1"/>
</dbReference>
<dbReference type="PANTHER" id="PTHR42753:SF2">
    <property type="entry name" value="PROLINE--TRNA LIGASE"/>
    <property type="match status" value="1"/>
</dbReference>
<feature type="domain" description="Aminoacyl-transfer RNA synthetases class-II family profile" evidence="11">
    <location>
        <begin position="38"/>
        <end position="465"/>
    </location>
</feature>
<comment type="domain">
    <text evidence="10">Consists of three domains: the N-terminal catalytic domain, the editing domain and the C-terminal anticodon-binding domain.</text>
</comment>
<dbReference type="Pfam" id="PF04073">
    <property type="entry name" value="tRNA_edit"/>
    <property type="match status" value="1"/>
</dbReference>
<evidence type="ECO:0000256" key="2">
    <source>
        <dbReference type="ARBA" id="ARBA00011738"/>
    </source>
</evidence>
<keyword evidence="4 10" id="KW-0436">Ligase</keyword>
<dbReference type="PROSITE" id="PS50862">
    <property type="entry name" value="AA_TRNA_LIGASE_II"/>
    <property type="match status" value="1"/>
</dbReference>
<evidence type="ECO:0000256" key="6">
    <source>
        <dbReference type="ARBA" id="ARBA00022840"/>
    </source>
</evidence>
<name>A0A0R2AX47_9LACO</name>
<dbReference type="SUPFAM" id="SSF55826">
    <property type="entry name" value="YbaK/ProRS associated domain"/>
    <property type="match status" value="1"/>
</dbReference>
<dbReference type="CDD" id="cd04334">
    <property type="entry name" value="ProRS-INS"/>
    <property type="match status" value="1"/>
</dbReference>
<dbReference type="InterPro" id="IPR050062">
    <property type="entry name" value="Pro-tRNA_synthetase"/>
</dbReference>
<dbReference type="NCBIfam" id="NF006625">
    <property type="entry name" value="PRK09194.1"/>
    <property type="match status" value="1"/>
</dbReference>
<dbReference type="GO" id="GO:0140096">
    <property type="term" value="F:catalytic activity, acting on a protein"/>
    <property type="evidence" value="ECO:0007669"/>
    <property type="project" value="UniProtKB-ARBA"/>
</dbReference>
<dbReference type="InterPro" id="IPR004500">
    <property type="entry name" value="Pro-tRNA-synth_IIa_bac-type"/>
</dbReference>
<evidence type="ECO:0000256" key="1">
    <source>
        <dbReference type="ARBA" id="ARBA00004496"/>
    </source>
</evidence>
<dbReference type="CDD" id="cd00779">
    <property type="entry name" value="ProRS_core_prok"/>
    <property type="match status" value="1"/>
</dbReference>
<dbReference type="GO" id="GO:0016740">
    <property type="term" value="F:transferase activity"/>
    <property type="evidence" value="ECO:0007669"/>
    <property type="project" value="UniProtKB-ARBA"/>
</dbReference>
<keyword evidence="5 10" id="KW-0547">Nucleotide-binding</keyword>
<dbReference type="Gene3D" id="3.40.50.800">
    <property type="entry name" value="Anticodon-binding domain"/>
    <property type="match status" value="1"/>
</dbReference>
<evidence type="ECO:0000313" key="13">
    <source>
        <dbReference type="Proteomes" id="UP000052012"/>
    </source>
</evidence>
<dbReference type="GO" id="GO:0006433">
    <property type="term" value="P:prolyl-tRNA aminoacylation"/>
    <property type="evidence" value="ECO:0007669"/>
    <property type="project" value="UniProtKB-UniRule"/>
</dbReference>
<dbReference type="HAMAP" id="MF_01569">
    <property type="entry name" value="Pro_tRNA_synth_type1"/>
    <property type="match status" value="1"/>
</dbReference>
<dbReference type="SUPFAM" id="SSF52954">
    <property type="entry name" value="Class II aaRS ABD-related"/>
    <property type="match status" value="1"/>
</dbReference>
<accession>A0A0R2AX47</accession>
<dbReference type="PANTHER" id="PTHR42753">
    <property type="entry name" value="MITOCHONDRIAL RIBOSOME PROTEIN L39/PROLYL-TRNA LIGASE FAMILY MEMBER"/>
    <property type="match status" value="1"/>
</dbReference>
<evidence type="ECO:0000256" key="9">
    <source>
        <dbReference type="ARBA" id="ARBA00047671"/>
    </source>
</evidence>
<dbReference type="Proteomes" id="UP000052012">
    <property type="component" value="Unassembled WGS sequence"/>
</dbReference>
<dbReference type="InterPro" id="IPR004154">
    <property type="entry name" value="Anticodon-bd"/>
</dbReference>
<evidence type="ECO:0000256" key="4">
    <source>
        <dbReference type="ARBA" id="ARBA00022598"/>
    </source>
</evidence>
<reference evidence="12 13" key="1">
    <citation type="journal article" date="2015" name="Genome Announc.">
        <title>Expanding the biotechnology potential of lactobacilli through comparative genomics of 213 strains and associated genera.</title>
        <authorList>
            <person name="Sun Z."/>
            <person name="Harris H.M."/>
            <person name="McCann A."/>
            <person name="Guo C."/>
            <person name="Argimon S."/>
            <person name="Zhang W."/>
            <person name="Yang X."/>
            <person name="Jeffery I.B."/>
            <person name="Cooney J.C."/>
            <person name="Kagawa T.F."/>
            <person name="Liu W."/>
            <person name="Song Y."/>
            <person name="Salvetti E."/>
            <person name="Wrobel A."/>
            <person name="Rasinkangas P."/>
            <person name="Parkhill J."/>
            <person name="Rea M.C."/>
            <person name="O'Sullivan O."/>
            <person name="Ritari J."/>
            <person name="Douillard F.P."/>
            <person name="Paul Ross R."/>
            <person name="Yang R."/>
            <person name="Briner A.E."/>
            <person name="Felis G.E."/>
            <person name="de Vos W.M."/>
            <person name="Barrangou R."/>
            <person name="Klaenhammer T.R."/>
            <person name="Caufield P.W."/>
            <person name="Cui Y."/>
            <person name="Zhang H."/>
            <person name="O'Toole P.W."/>
        </authorList>
    </citation>
    <scope>NUCLEOTIDE SEQUENCE [LARGE SCALE GENOMIC DNA]</scope>
    <source>
        <strain evidence="12 13">DSM 23829</strain>
    </source>
</reference>
<dbReference type="CDD" id="cd00861">
    <property type="entry name" value="ProRS_anticodon_short"/>
    <property type="match status" value="1"/>
</dbReference>